<dbReference type="InterPro" id="IPR001261">
    <property type="entry name" value="ArgE/DapE_CS"/>
</dbReference>
<feature type="binding site" evidence="15">
    <location>
        <position position="176"/>
    </location>
    <ligand>
        <name>Zn(2+)</name>
        <dbReference type="ChEBI" id="CHEBI:29105"/>
        <label>1</label>
    </ligand>
</feature>
<dbReference type="InterPro" id="IPR036264">
    <property type="entry name" value="Bact_exopeptidase_dim_dom"/>
</dbReference>
<keyword evidence="8 15" id="KW-0378">Hydrolase</keyword>
<dbReference type="RefSeq" id="WP_147155231.1">
    <property type="nucleotide sequence ID" value="NZ_BKAJ01000142.1"/>
</dbReference>
<evidence type="ECO:0000256" key="13">
    <source>
        <dbReference type="ARBA" id="ARBA00031891"/>
    </source>
</evidence>
<evidence type="ECO:0000313" key="17">
    <source>
        <dbReference type="EMBL" id="GEP59852.1"/>
    </source>
</evidence>
<dbReference type="InterPro" id="IPR005941">
    <property type="entry name" value="DapE_proteobac"/>
</dbReference>
<feature type="binding site" evidence="15">
    <location>
        <position position="368"/>
    </location>
    <ligand>
        <name>Zn(2+)</name>
        <dbReference type="ChEBI" id="CHEBI:29105"/>
        <label>2</label>
    </ligand>
</feature>
<evidence type="ECO:0000256" key="11">
    <source>
        <dbReference type="ARBA" id="ARBA00023154"/>
    </source>
</evidence>
<evidence type="ECO:0000256" key="9">
    <source>
        <dbReference type="ARBA" id="ARBA00022833"/>
    </source>
</evidence>
<dbReference type="GO" id="GO:0008777">
    <property type="term" value="F:acetylornithine deacetylase activity"/>
    <property type="evidence" value="ECO:0007669"/>
    <property type="project" value="TreeGrafter"/>
</dbReference>
<organism evidence="17 18">
    <name type="scientific">Reyranella soli</name>
    <dbReference type="NCBI Taxonomy" id="1230389"/>
    <lineage>
        <taxon>Bacteria</taxon>
        <taxon>Pseudomonadati</taxon>
        <taxon>Pseudomonadota</taxon>
        <taxon>Alphaproteobacteria</taxon>
        <taxon>Hyphomicrobiales</taxon>
        <taxon>Reyranellaceae</taxon>
        <taxon>Reyranella</taxon>
    </lineage>
</organism>
<evidence type="ECO:0000256" key="10">
    <source>
        <dbReference type="ARBA" id="ARBA00022915"/>
    </source>
</evidence>
<dbReference type="GO" id="GO:0009014">
    <property type="term" value="F:succinyl-diaminopimelate desuccinylase activity"/>
    <property type="evidence" value="ECO:0007669"/>
    <property type="project" value="UniProtKB-UniRule"/>
</dbReference>
<feature type="binding site" evidence="15">
    <location>
        <position position="79"/>
    </location>
    <ligand>
        <name>Zn(2+)</name>
        <dbReference type="ChEBI" id="CHEBI:29105"/>
        <label>1</label>
    </ligand>
</feature>
<feature type="binding site" evidence="15">
    <location>
        <position position="148"/>
    </location>
    <ligand>
        <name>Zn(2+)</name>
        <dbReference type="ChEBI" id="CHEBI:29105"/>
        <label>2</label>
    </ligand>
</feature>
<evidence type="ECO:0000256" key="6">
    <source>
        <dbReference type="ARBA" id="ARBA00022605"/>
    </source>
</evidence>
<proteinExistence type="inferred from homology"/>
<keyword evidence="6 15" id="KW-0028">Amino-acid biosynthesis</keyword>
<dbReference type="HAMAP" id="MF_01690">
    <property type="entry name" value="DapE"/>
    <property type="match status" value="1"/>
</dbReference>
<name>A0A512NLP0_9HYPH</name>
<dbReference type="GO" id="GO:0050897">
    <property type="term" value="F:cobalt ion binding"/>
    <property type="evidence" value="ECO:0007669"/>
    <property type="project" value="UniProtKB-UniRule"/>
</dbReference>
<dbReference type="EMBL" id="BKAJ01000142">
    <property type="protein sequence ID" value="GEP59852.1"/>
    <property type="molecule type" value="Genomic_DNA"/>
</dbReference>
<dbReference type="CDD" id="cd03891">
    <property type="entry name" value="M20_DapE_proteobac"/>
    <property type="match status" value="1"/>
</dbReference>
<feature type="binding site" evidence="15">
    <location>
        <position position="112"/>
    </location>
    <ligand>
        <name>Zn(2+)</name>
        <dbReference type="ChEBI" id="CHEBI:29105"/>
        <label>2</label>
    </ligand>
</feature>
<evidence type="ECO:0000259" key="16">
    <source>
        <dbReference type="Pfam" id="PF07687"/>
    </source>
</evidence>
<dbReference type="UniPathway" id="UPA00034">
    <property type="reaction ID" value="UER00021"/>
</dbReference>
<dbReference type="InterPro" id="IPR011650">
    <property type="entry name" value="Peptidase_M20_dimer"/>
</dbReference>
<dbReference type="PANTHER" id="PTHR43808">
    <property type="entry name" value="ACETYLORNITHINE DEACETYLASE"/>
    <property type="match status" value="1"/>
</dbReference>
<comment type="function">
    <text evidence="15">Catalyzes the hydrolysis of N-succinyl-L,L-diaminopimelic acid (SDAP), forming succinate and LL-2,6-diaminopimelate (DAP), an intermediate involved in the bacterial biosynthesis of lysine and meso-diaminopimelic acid, an essential component of bacterial cell walls.</text>
</comment>
<dbReference type="GO" id="GO:0019877">
    <property type="term" value="P:diaminopimelate biosynthetic process"/>
    <property type="evidence" value="ECO:0007669"/>
    <property type="project" value="UniProtKB-UniRule"/>
</dbReference>
<dbReference type="GO" id="GO:0009089">
    <property type="term" value="P:lysine biosynthetic process via diaminopimelate"/>
    <property type="evidence" value="ECO:0007669"/>
    <property type="project" value="UniProtKB-UniRule"/>
</dbReference>
<keyword evidence="18" id="KW-1185">Reference proteome</keyword>
<dbReference type="Gene3D" id="3.40.630.10">
    <property type="entry name" value="Zn peptidases"/>
    <property type="match status" value="2"/>
</dbReference>
<accession>A0A512NLP0</accession>
<dbReference type="Pfam" id="PF01546">
    <property type="entry name" value="Peptidase_M20"/>
    <property type="match status" value="1"/>
</dbReference>
<dbReference type="PROSITE" id="PS00759">
    <property type="entry name" value="ARGE_DAPE_CPG2_2"/>
    <property type="match status" value="1"/>
</dbReference>
<dbReference type="AlphaFoldDB" id="A0A512NLP0"/>
<comment type="cofactor">
    <cofactor evidence="15">
        <name>Zn(2+)</name>
        <dbReference type="ChEBI" id="CHEBI:29105"/>
    </cofactor>
    <cofactor evidence="15">
        <name>Co(2+)</name>
        <dbReference type="ChEBI" id="CHEBI:48828"/>
    </cofactor>
    <text evidence="15">Binds 2 Zn(2+) or Co(2+) ions per subunit.</text>
</comment>
<evidence type="ECO:0000313" key="18">
    <source>
        <dbReference type="Proteomes" id="UP000321058"/>
    </source>
</evidence>
<evidence type="ECO:0000256" key="14">
    <source>
        <dbReference type="ARBA" id="ARBA00051301"/>
    </source>
</evidence>
<evidence type="ECO:0000256" key="1">
    <source>
        <dbReference type="ARBA" id="ARBA00005130"/>
    </source>
</evidence>
<evidence type="ECO:0000256" key="5">
    <source>
        <dbReference type="ARBA" id="ARBA00022391"/>
    </source>
</evidence>
<dbReference type="PANTHER" id="PTHR43808:SF31">
    <property type="entry name" value="N-ACETYL-L-CITRULLINE DEACETYLASE"/>
    <property type="match status" value="1"/>
</dbReference>
<comment type="catalytic activity">
    <reaction evidence="14 15">
        <text>N-succinyl-(2S,6S)-2,6-diaminopimelate + H2O = (2S,6S)-2,6-diaminopimelate + succinate</text>
        <dbReference type="Rhea" id="RHEA:22608"/>
        <dbReference type="ChEBI" id="CHEBI:15377"/>
        <dbReference type="ChEBI" id="CHEBI:30031"/>
        <dbReference type="ChEBI" id="CHEBI:57609"/>
        <dbReference type="ChEBI" id="CHEBI:58087"/>
        <dbReference type="EC" id="3.5.1.18"/>
    </reaction>
</comment>
<feature type="active site" description="Proton acceptor" evidence="15">
    <location>
        <position position="147"/>
    </location>
</feature>
<reference evidence="17 18" key="1">
    <citation type="submission" date="2019-07" db="EMBL/GenBank/DDBJ databases">
        <title>Whole genome shotgun sequence of Reyranella soli NBRC 108950.</title>
        <authorList>
            <person name="Hosoyama A."/>
            <person name="Uohara A."/>
            <person name="Ohji S."/>
            <person name="Ichikawa N."/>
        </authorList>
    </citation>
    <scope>NUCLEOTIDE SEQUENCE [LARGE SCALE GENOMIC DNA]</scope>
    <source>
        <strain evidence="17 18">NBRC 108950</strain>
    </source>
</reference>
<feature type="active site" evidence="15">
    <location>
        <position position="81"/>
    </location>
</feature>
<dbReference type="Proteomes" id="UP000321058">
    <property type="component" value="Unassembled WGS sequence"/>
</dbReference>
<dbReference type="SUPFAM" id="SSF53187">
    <property type="entry name" value="Zn-dependent exopeptidases"/>
    <property type="match status" value="1"/>
</dbReference>
<keyword evidence="9 15" id="KW-0862">Zinc</keyword>
<keyword evidence="12 15" id="KW-0170">Cobalt</keyword>
<feature type="binding site" evidence="15">
    <location>
        <position position="112"/>
    </location>
    <ligand>
        <name>Zn(2+)</name>
        <dbReference type="ChEBI" id="CHEBI:29105"/>
        <label>1</label>
    </ligand>
</feature>
<dbReference type="Pfam" id="PF07687">
    <property type="entry name" value="M20_dimer"/>
    <property type="match status" value="1"/>
</dbReference>
<comment type="subunit">
    <text evidence="3 15">Homodimer.</text>
</comment>
<feature type="domain" description="Peptidase M20 dimerisation" evidence="16">
    <location>
        <begin position="189"/>
        <end position="292"/>
    </location>
</feature>
<evidence type="ECO:0000256" key="12">
    <source>
        <dbReference type="ARBA" id="ARBA00023285"/>
    </source>
</evidence>
<comment type="pathway">
    <text evidence="1 15">Amino-acid biosynthesis; L-lysine biosynthesis via DAP pathway; LL-2,6-diaminopimelate from (S)-tetrahydrodipicolinate (succinylase route): step 3/3.</text>
</comment>
<evidence type="ECO:0000256" key="2">
    <source>
        <dbReference type="ARBA" id="ARBA00006746"/>
    </source>
</evidence>
<comment type="similarity">
    <text evidence="2 15">Belongs to the peptidase M20A family. DapE subfamily.</text>
</comment>
<evidence type="ECO:0000256" key="15">
    <source>
        <dbReference type="HAMAP-Rule" id="MF_01690"/>
    </source>
</evidence>
<dbReference type="SUPFAM" id="SSF55031">
    <property type="entry name" value="Bacterial exopeptidase dimerisation domain"/>
    <property type="match status" value="1"/>
</dbReference>
<evidence type="ECO:0000256" key="8">
    <source>
        <dbReference type="ARBA" id="ARBA00022801"/>
    </source>
</evidence>
<dbReference type="NCBIfam" id="NF009557">
    <property type="entry name" value="PRK13009.1"/>
    <property type="match status" value="1"/>
</dbReference>
<comment type="caution">
    <text evidence="17">The sequence shown here is derived from an EMBL/GenBank/DDBJ whole genome shotgun (WGS) entry which is preliminary data.</text>
</comment>
<keyword evidence="7 15" id="KW-0479">Metal-binding</keyword>
<dbReference type="NCBIfam" id="TIGR01246">
    <property type="entry name" value="dapE_proteo"/>
    <property type="match status" value="1"/>
</dbReference>
<sequence length="396" mass="42550">MPDTLSPAVTDVVELTRTLVRCESVTPREAGALQHLERTLAPLGFTCERMDFTQAGTDDVANLYARIGTGGRHFCFAGHSDVVPVGDLSSWTIGPFAAELSAGYLFGRGAADMKGAIAAFIDAAARFLAKRGRDFGGSISLLITGDEEGPAVNGTVKMLKKLAERGETIDACVVGEPTSSKRFGDMMKIGRRGSMTVDLVIRGIQGHVGYPERLDNPIHRLSALIEALVREPIDQGSTHFQPTSLQFTTIDVGNKATNIAPGVVKARFNTRFNDLWTSKTLLAHLKERMDRASAALGGNGTIEFASVEVSGESFYTAPGPLVELMAGAIRDVAGIEPELSTTGGTSDARFISRYCPVLEFGLVGETMHKVDEKSAIEDLKTLSRVYETVLDRYFAA</sequence>
<keyword evidence="10 15" id="KW-0220">Diaminopimelate biosynthesis</keyword>
<evidence type="ECO:0000256" key="4">
    <source>
        <dbReference type="ARBA" id="ARBA00011921"/>
    </source>
</evidence>
<dbReference type="InterPro" id="IPR050072">
    <property type="entry name" value="Peptidase_M20A"/>
</dbReference>
<dbReference type="GO" id="GO:0008270">
    <property type="term" value="F:zinc ion binding"/>
    <property type="evidence" value="ECO:0007669"/>
    <property type="project" value="UniProtKB-UniRule"/>
</dbReference>
<keyword evidence="11 15" id="KW-0457">Lysine biosynthesis</keyword>
<protein>
    <recommendedName>
        <fullName evidence="5 15">Succinyl-diaminopimelate desuccinylase</fullName>
        <shortName evidence="15">SDAP desuccinylase</shortName>
        <ecNumber evidence="4 15">3.5.1.18</ecNumber>
    </recommendedName>
    <alternativeName>
        <fullName evidence="13 15">N-succinyl-LL-2,6-diaminoheptanedioate amidohydrolase</fullName>
    </alternativeName>
</protein>
<dbReference type="InterPro" id="IPR002933">
    <property type="entry name" value="Peptidase_M20"/>
</dbReference>
<gene>
    <name evidence="17" type="primary">dapE_1</name>
    <name evidence="15" type="synonym">dapE</name>
    <name evidence="17" type="ORF">RSO01_70180</name>
</gene>
<dbReference type="EC" id="3.5.1.18" evidence="4 15"/>
<dbReference type="OrthoDB" id="9809784at2"/>
<dbReference type="GO" id="GO:0006526">
    <property type="term" value="P:L-arginine biosynthetic process"/>
    <property type="evidence" value="ECO:0007669"/>
    <property type="project" value="TreeGrafter"/>
</dbReference>
<evidence type="ECO:0000256" key="7">
    <source>
        <dbReference type="ARBA" id="ARBA00022723"/>
    </source>
</evidence>
<evidence type="ECO:0000256" key="3">
    <source>
        <dbReference type="ARBA" id="ARBA00011738"/>
    </source>
</evidence>